<evidence type="ECO:0000256" key="6">
    <source>
        <dbReference type="ARBA" id="ARBA00023315"/>
    </source>
</evidence>
<comment type="subcellular location">
    <subcellularLocation>
        <location evidence="1">Cell inner membrane</location>
    </subcellularLocation>
</comment>
<dbReference type="KEGG" id="flh:EJ997_02980"/>
<evidence type="ECO:0000256" key="1">
    <source>
        <dbReference type="ARBA" id="ARBA00004533"/>
    </source>
</evidence>
<keyword evidence="4 7" id="KW-0808">Transferase</keyword>
<reference evidence="7 8" key="1">
    <citation type="submission" date="2018-12" db="EMBL/GenBank/DDBJ databases">
        <title>Complete genome sequence of Flaviflexus sp. H23T48.</title>
        <authorList>
            <person name="Bae J.-W."/>
            <person name="Lee J.-Y."/>
        </authorList>
    </citation>
    <scope>NUCLEOTIDE SEQUENCE [LARGE SCALE GENOMIC DNA]</scope>
    <source>
        <strain evidence="7 8">H23T48</strain>
    </source>
</reference>
<dbReference type="GO" id="GO:0009247">
    <property type="term" value="P:glycolipid biosynthetic process"/>
    <property type="evidence" value="ECO:0007669"/>
    <property type="project" value="UniProtKB-ARBA"/>
</dbReference>
<keyword evidence="3" id="KW-0997">Cell inner membrane</keyword>
<sequence length="364" mass="40079">MGRLVAHGSDLATCRRLLLHRYPAHGNGVQAGEGRAGRVAGGDRLMDVYSLFKRAEAFVAKAPEPVGRGLFDAVGVAAALANIKGVKQLKKNYRRIDPGLSGLKLTGAAIAGMRNYMRYYYEMFRATQMSGEELNHRVVLEPDGYLRAEFAGGNSVPAALMHTGNWDLAGAWAEKHLAHVVTVAENLGDPRMAQGFIDYRTGLGMTIYLAVPGTNVFESLVEEASEPVLLPLLADRDLTASGVETTLLGHNLMLAPGPALLAVKTGRPFVPLMMRHIKDRKAAKRPGGTKWVTHIDVFPPIAPTAGPDASREEREADVARMCQEWMDSISDWMKEHYVHWHMLQKVYVDDLDMARLRARRAETE</sequence>
<organism evidence="7 8">
    <name type="scientific">Flaviflexus ciconiae</name>
    <dbReference type="NCBI Taxonomy" id="2496867"/>
    <lineage>
        <taxon>Bacteria</taxon>
        <taxon>Bacillati</taxon>
        <taxon>Actinomycetota</taxon>
        <taxon>Actinomycetes</taxon>
        <taxon>Actinomycetales</taxon>
        <taxon>Actinomycetaceae</taxon>
        <taxon>Flaviflexus</taxon>
    </lineage>
</organism>
<proteinExistence type="predicted"/>
<evidence type="ECO:0000256" key="4">
    <source>
        <dbReference type="ARBA" id="ARBA00022679"/>
    </source>
</evidence>
<accession>A0A3S9PVT3</accession>
<evidence type="ECO:0000256" key="3">
    <source>
        <dbReference type="ARBA" id="ARBA00022519"/>
    </source>
</evidence>
<keyword evidence="6 7" id="KW-0012">Acyltransferase</keyword>
<keyword evidence="5" id="KW-0472">Membrane</keyword>
<dbReference type="GO" id="GO:0005886">
    <property type="term" value="C:plasma membrane"/>
    <property type="evidence" value="ECO:0007669"/>
    <property type="project" value="UniProtKB-SubCell"/>
</dbReference>
<name>A0A3S9PVT3_9ACTO</name>
<dbReference type="Pfam" id="PF03279">
    <property type="entry name" value="Lip_A_acyltrans"/>
    <property type="match status" value="1"/>
</dbReference>
<dbReference type="OrthoDB" id="9803456at2"/>
<keyword evidence="2" id="KW-1003">Cell membrane</keyword>
<keyword evidence="8" id="KW-1185">Reference proteome</keyword>
<dbReference type="GO" id="GO:0016746">
    <property type="term" value="F:acyltransferase activity"/>
    <property type="evidence" value="ECO:0007669"/>
    <property type="project" value="UniProtKB-KW"/>
</dbReference>
<dbReference type="PANTHER" id="PTHR30606">
    <property type="entry name" value="LIPID A BIOSYNTHESIS LAUROYL ACYLTRANSFERASE"/>
    <property type="match status" value="1"/>
</dbReference>
<protein>
    <submittedName>
        <fullName evidence="7">Phosphatidylinositol mannoside acyltransferase</fullName>
    </submittedName>
</protein>
<dbReference type="PANTHER" id="PTHR30606:SF10">
    <property type="entry name" value="PHOSPHATIDYLINOSITOL MANNOSIDE ACYLTRANSFERASE"/>
    <property type="match status" value="1"/>
</dbReference>
<dbReference type="InterPro" id="IPR004960">
    <property type="entry name" value="LipA_acyltrans"/>
</dbReference>
<evidence type="ECO:0000256" key="5">
    <source>
        <dbReference type="ARBA" id="ARBA00023136"/>
    </source>
</evidence>
<dbReference type="EMBL" id="CP034593">
    <property type="protein sequence ID" value="AZQ76455.1"/>
    <property type="molecule type" value="Genomic_DNA"/>
</dbReference>
<dbReference type="NCBIfam" id="NF005919">
    <property type="entry name" value="PRK07920.1"/>
    <property type="match status" value="1"/>
</dbReference>
<dbReference type="Proteomes" id="UP000280344">
    <property type="component" value="Chromosome"/>
</dbReference>
<dbReference type="AlphaFoldDB" id="A0A3S9PVT3"/>
<evidence type="ECO:0000256" key="2">
    <source>
        <dbReference type="ARBA" id="ARBA00022475"/>
    </source>
</evidence>
<evidence type="ECO:0000313" key="7">
    <source>
        <dbReference type="EMBL" id="AZQ76455.1"/>
    </source>
</evidence>
<gene>
    <name evidence="7" type="ORF">EJ997_02980</name>
</gene>
<evidence type="ECO:0000313" key="8">
    <source>
        <dbReference type="Proteomes" id="UP000280344"/>
    </source>
</evidence>